<evidence type="ECO:0000313" key="2">
    <source>
        <dbReference type="EMBL" id="KAK7749732.1"/>
    </source>
</evidence>
<keyword evidence="3" id="KW-1185">Reference proteome</keyword>
<dbReference type="InterPro" id="IPR051783">
    <property type="entry name" value="NAD(P)-dependent_oxidoreduct"/>
</dbReference>
<evidence type="ECO:0000259" key="1">
    <source>
        <dbReference type="Pfam" id="PF13460"/>
    </source>
</evidence>
<dbReference type="SUPFAM" id="SSF51735">
    <property type="entry name" value="NAD(P)-binding Rossmann-fold domains"/>
    <property type="match status" value="1"/>
</dbReference>
<dbReference type="InterPro" id="IPR036291">
    <property type="entry name" value="NAD(P)-bd_dom_sf"/>
</dbReference>
<evidence type="ECO:0000313" key="3">
    <source>
        <dbReference type="Proteomes" id="UP001320245"/>
    </source>
</evidence>
<sequence>MTARAQKEYSKSEWDSLLVDHTVSGEPGVSIGGTGHVGGAVLHKLLEQHPEGVQVKVLVRSEDKASRLVAKYPQVQTVIGDLSNHDTIEAASREADIVINTGPDITHGGAIEAALRGLKARSDTGSSPTPYYIQTSGASLIWDEPEGNSEAKWWDDVDDILELSTKGESHTHAVTDKLVRDAAPDVNVAIVSPGFVAGISPSIEHPTPITTPALVTTARAFSCGFQIAQGENSHAWIHVLDLARIFTTLVDDALATLGGTPIERPGQLPLWGPEAYYFGTGEDLPFADFMKNLVPVLHEHGVISSHEIESVNVTEAARISLAGPGGEYDPDAAPPPPDSWAMHIAIMYGVNMRIRASRIERLGWKPEQGSVVDTFKDIVPAFLSWETKSKST</sequence>
<reference evidence="2 3" key="1">
    <citation type="journal article" date="2023" name="PLoS ONE">
        <title>Cytospora paraplurivora sp. nov. isolated from orchards with fruit tree decline syndrome in Ontario, Canada.</title>
        <authorList>
            <person name="Ilyukhin E."/>
            <person name="Nguyen H.D.T."/>
            <person name="Castle A.J."/>
            <person name="Ellouze W."/>
        </authorList>
    </citation>
    <scope>NUCLEOTIDE SEQUENCE [LARGE SCALE GENOMIC DNA]</scope>
    <source>
        <strain evidence="2 3">FDS-564</strain>
    </source>
</reference>
<feature type="domain" description="NAD(P)-binding" evidence="1">
    <location>
        <begin position="32"/>
        <end position="106"/>
    </location>
</feature>
<dbReference type="Proteomes" id="UP001320245">
    <property type="component" value="Unassembled WGS sequence"/>
</dbReference>
<dbReference type="PANTHER" id="PTHR48079">
    <property type="entry name" value="PROTEIN YEEZ"/>
    <property type="match status" value="1"/>
</dbReference>
<dbReference type="Pfam" id="PF13460">
    <property type="entry name" value="NAD_binding_10"/>
    <property type="match status" value="1"/>
</dbReference>
<dbReference type="GO" id="GO:0005737">
    <property type="term" value="C:cytoplasm"/>
    <property type="evidence" value="ECO:0007669"/>
    <property type="project" value="TreeGrafter"/>
</dbReference>
<dbReference type="InterPro" id="IPR016040">
    <property type="entry name" value="NAD(P)-bd_dom"/>
</dbReference>
<name>A0AAN9YPE8_9PEZI</name>
<organism evidence="2 3">
    <name type="scientific">Cytospora paraplurivora</name>
    <dbReference type="NCBI Taxonomy" id="2898453"/>
    <lineage>
        <taxon>Eukaryota</taxon>
        <taxon>Fungi</taxon>
        <taxon>Dikarya</taxon>
        <taxon>Ascomycota</taxon>
        <taxon>Pezizomycotina</taxon>
        <taxon>Sordariomycetes</taxon>
        <taxon>Sordariomycetidae</taxon>
        <taxon>Diaporthales</taxon>
        <taxon>Cytosporaceae</taxon>
        <taxon>Cytospora</taxon>
    </lineage>
</organism>
<dbReference type="PANTHER" id="PTHR48079:SF6">
    <property type="entry name" value="NAD(P)-BINDING DOMAIN-CONTAINING PROTEIN-RELATED"/>
    <property type="match status" value="1"/>
</dbReference>
<proteinExistence type="predicted"/>
<comment type="caution">
    <text evidence="2">The sequence shown here is derived from an EMBL/GenBank/DDBJ whole genome shotgun (WGS) entry which is preliminary data.</text>
</comment>
<gene>
    <name evidence="2" type="ORF">SLS53_000311</name>
</gene>
<dbReference type="AlphaFoldDB" id="A0AAN9YPE8"/>
<protein>
    <recommendedName>
        <fullName evidence="1">NAD(P)-binding domain-containing protein</fullName>
    </recommendedName>
</protein>
<dbReference type="EMBL" id="JAJSPL020000001">
    <property type="protein sequence ID" value="KAK7749732.1"/>
    <property type="molecule type" value="Genomic_DNA"/>
</dbReference>
<accession>A0AAN9YPE8</accession>
<dbReference type="GO" id="GO:0004029">
    <property type="term" value="F:aldehyde dehydrogenase (NAD+) activity"/>
    <property type="evidence" value="ECO:0007669"/>
    <property type="project" value="TreeGrafter"/>
</dbReference>
<dbReference type="Gene3D" id="3.40.50.720">
    <property type="entry name" value="NAD(P)-binding Rossmann-like Domain"/>
    <property type="match status" value="1"/>
</dbReference>